<evidence type="ECO:0000256" key="12">
    <source>
        <dbReference type="ARBA" id="ARBA00022842"/>
    </source>
</evidence>
<feature type="binding site" evidence="19">
    <location>
        <position position="357"/>
    </location>
    <ligand>
        <name>GTP</name>
        <dbReference type="ChEBI" id="CHEBI:37565"/>
    </ligand>
</feature>
<feature type="binding site" evidence="19">
    <location>
        <begin position="300"/>
        <end position="302"/>
    </location>
    <ligand>
        <name>GTP</name>
        <dbReference type="ChEBI" id="CHEBI:37565"/>
    </ligand>
</feature>
<comment type="pathway">
    <text evidence="4 19">Cofactor biosynthesis; riboflavin biosynthesis; 5-amino-6-(D-ribitylamino)uracil from GTP: step 1/4.</text>
</comment>
<dbReference type="GO" id="GO:0008686">
    <property type="term" value="F:3,4-dihydroxy-2-butanone-4-phosphate synthase activity"/>
    <property type="evidence" value="ECO:0007669"/>
    <property type="project" value="UniProtKB-UniRule"/>
</dbReference>
<dbReference type="HAMAP" id="MF_01283">
    <property type="entry name" value="RibBA"/>
    <property type="match status" value="1"/>
</dbReference>
<dbReference type="SUPFAM" id="SSF142695">
    <property type="entry name" value="RibA-like"/>
    <property type="match status" value="1"/>
</dbReference>
<dbReference type="FunFam" id="3.90.870.10:FF:000001">
    <property type="entry name" value="Riboflavin biosynthesis protein RibBA"/>
    <property type="match status" value="1"/>
</dbReference>
<evidence type="ECO:0000256" key="4">
    <source>
        <dbReference type="ARBA" id="ARBA00004853"/>
    </source>
</evidence>
<dbReference type="GO" id="GO:0000287">
    <property type="term" value="F:magnesium ion binding"/>
    <property type="evidence" value="ECO:0007669"/>
    <property type="project" value="UniProtKB-UniRule"/>
</dbReference>
<evidence type="ECO:0000313" key="22">
    <source>
        <dbReference type="Proteomes" id="UP000092024"/>
    </source>
</evidence>
<dbReference type="CDD" id="cd00641">
    <property type="entry name" value="GTP_cyclohydro2"/>
    <property type="match status" value="1"/>
</dbReference>
<evidence type="ECO:0000256" key="13">
    <source>
        <dbReference type="ARBA" id="ARBA00023134"/>
    </source>
</evidence>
<dbReference type="HAMAP" id="MF_00179">
    <property type="entry name" value="RibA"/>
    <property type="match status" value="1"/>
</dbReference>
<feature type="binding site" evidence="19">
    <location>
        <begin position="33"/>
        <end position="34"/>
    </location>
    <ligand>
        <name>D-ribulose 5-phosphate</name>
        <dbReference type="ChEBI" id="CHEBI:58121"/>
    </ligand>
</feature>
<organism evidence="21 22">
    <name type="scientific">Paenibacillus oryzae</name>
    <dbReference type="NCBI Taxonomy" id="1844972"/>
    <lineage>
        <taxon>Bacteria</taxon>
        <taxon>Bacillati</taxon>
        <taxon>Bacillota</taxon>
        <taxon>Bacilli</taxon>
        <taxon>Bacillales</taxon>
        <taxon>Paenibacillaceae</taxon>
        <taxon>Paenibacillus</taxon>
    </lineage>
</organism>
<keyword evidence="7 19" id="KW-0686">Riboflavin biosynthesis</keyword>
<feature type="binding site" evidence="19">
    <location>
        <position position="273"/>
    </location>
    <ligand>
        <name>Zn(2+)</name>
        <dbReference type="ChEBI" id="CHEBI:29105"/>
        <note>catalytic</note>
    </ligand>
</feature>
<evidence type="ECO:0000256" key="17">
    <source>
        <dbReference type="ARBA" id="ARBA00043932"/>
    </source>
</evidence>
<evidence type="ECO:0000256" key="3">
    <source>
        <dbReference type="ARBA" id="ARBA00002284"/>
    </source>
</evidence>
<keyword evidence="22" id="KW-1185">Reference proteome</keyword>
<evidence type="ECO:0000256" key="9">
    <source>
        <dbReference type="ARBA" id="ARBA00022741"/>
    </source>
</evidence>
<dbReference type="Gene3D" id="3.90.870.10">
    <property type="entry name" value="DHBP synthase"/>
    <property type="match status" value="1"/>
</dbReference>
<dbReference type="HAMAP" id="MF_00180">
    <property type="entry name" value="RibB"/>
    <property type="match status" value="1"/>
</dbReference>
<dbReference type="PANTHER" id="PTHR21327">
    <property type="entry name" value="GTP CYCLOHYDROLASE II-RELATED"/>
    <property type="match status" value="1"/>
</dbReference>
<feature type="active site" description="Proton acceptor; for GTP cyclohydrolase activity" evidence="19">
    <location>
        <position position="334"/>
    </location>
</feature>
<comment type="caution">
    <text evidence="21">The sequence shown here is derived from an EMBL/GenBank/DDBJ whole genome shotgun (WGS) entry which is preliminary data.</text>
</comment>
<dbReference type="InterPro" id="IPR016299">
    <property type="entry name" value="Riboflavin_synth_RibBA"/>
</dbReference>
<keyword evidence="9 19" id="KW-0547">Nucleotide-binding</keyword>
<comment type="function">
    <text evidence="17 19">Catalyzes the conversion of GTP to 2,5-diamino-6-ribosylamino-4(3H)-pyrimidinone 5'-phosphate (DARP), formate and pyrophosphate.</text>
</comment>
<dbReference type="FunFam" id="3.40.50.10990:FF:000001">
    <property type="entry name" value="Riboflavin biosynthesis protein RibBA"/>
    <property type="match status" value="1"/>
</dbReference>
<dbReference type="AlphaFoldDB" id="A0A1A5YB33"/>
<keyword evidence="12 19" id="KW-0460">Magnesium</keyword>
<evidence type="ECO:0000256" key="14">
    <source>
        <dbReference type="ARBA" id="ARBA00023211"/>
    </source>
</evidence>
<keyword evidence="15 19" id="KW-0456">Lyase</keyword>
<dbReference type="STRING" id="1844972.A7K91_15400"/>
<comment type="pathway">
    <text evidence="5 19">Cofactor biosynthesis; riboflavin biosynthesis; 2-hydroxy-3-oxobutyl phosphate from D-ribulose 5-phosphate: step 1/1.</text>
</comment>
<comment type="function">
    <text evidence="3 19">Catalyzes the conversion of D-ribulose 5-phosphate to formate and 3,4-dihydroxy-2-butanone 4-phosphate.</text>
</comment>
<keyword evidence="8 19" id="KW-0479">Metal-binding</keyword>
<proteinExistence type="inferred from homology"/>
<feature type="binding site" evidence="19">
    <location>
        <position position="275"/>
    </location>
    <ligand>
        <name>Zn(2+)</name>
        <dbReference type="ChEBI" id="CHEBI:29105"/>
        <note>catalytic</note>
    </ligand>
</feature>
<feature type="binding site" evidence="19">
    <location>
        <begin position="145"/>
        <end position="149"/>
    </location>
    <ligand>
        <name>D-ribulose 5-phosphate</name>
        <dbReference type="ChEBI" id="CHEBI:58121"/>
    </ligand>
</feature>
<reference evidence="21 22" key="1">
    <citation type="submission" date="2016-05" db="EMBL/GenBank/DDBJ databases">
        <title>Paenibacillus oryzae. sp. nov., isolated from the rice root.</title>
        <authorList>
            <person name="Zhang J."/>
            <person name="Zhang X."/>
        </authorList>
    </citation>
    <scope>NUCLEOTIDE SEQUENCE [LARGE SCALE GENOMIC DNA]</scope>
    <source>
        <strain evidence="21 22">1DrF-4</strain>
    </source>
</reference>
<dbReference type="NCBIfam" id="NF001591">
    <property type="entry name" value="PRK00393.1"/>
    <property type="match status" value="1"/>
</dbReference>
<comment type="cofactor">
    <cofactor evidence="2">
        <name>Mn(2+)</name>
        <dbReference type="ChEBI" id="CHEBI:29035"/>
    </cofactor>
</comment>
<feature type="binding site" evidence="19">
    <location>
        <position position="169"/>
    </location>
    <ligand>
        <name>D-ribulose 5-phosphate</name>
        <dbReference type="ChEBI" id="CHEBI:58121"/>
    </ligand>
</feature>
<name>A0A1A5YB33_9BACL</name>
<comment type="cofactor">
    <cofactor evidence="19">
        <name>Zn(2+)</name>
        <dbReference type="ChEBI" id="CHEBI:29105"/>
    </cofactor>
    <text evidence="19">Binds 1 zinc ion per subunit.</text>
</comment>
<feature type="binding site" evidence="19">
    <location>
        <position position="34"/>
    </location>
    <ligand>
        <name>Mg(2+)</name>
        <dbReference type="ChEBI" id="CHEBI:18420"/>
        <label>2</label>
    </ligand>
</feature>
<dbReference type="NCBIfam" id="NF006803">
    <property type="entry name" value="PRK09311.1"/>
    <property type="match status" value="1"/>
</dbReference>
<feature type="region of interest" description="DHBP synthase" evidence="19">
    <location>
        <begin position="1"/>
        <end position="206"/>
    </location>
</feature>
<dbReference type="Gene3D" id="3.40.50.10990">
    <property type="entry name" value="GTP cyclohydrolase II"/>
    <property type="match status" value="1"/>
</dbReference>
<gene>
    <name evidence="19" type="primary">ribBA</name>
    <name evidence="21" type="ORF">A7K91_15400</name>
</gene>
<dbReference type="UniPathway" id="UPA00275">
    <property type="reaction ID" value="UER00399"/>
</dbReference>
<comment type="similarity">
    <text evidence="6 19">In the N-terminal section; belongs to the DHBP synthase family.</text>
</comment>
<keyword evidence="13 19" id="KW-0342">GTP-binding</keyword>
<accession>A0A1A5YB33</accession>
<feature type="binding site" evidence="19">
    <location>
        <begin position="257"/>
        <end position="261"/>
    </location>
    <ligand>
        <name>GTP</name>
        <dbReference type="ChEBI" id="CHEBI:37565"/>
    </ligand>
</feature>
<evidence type="ECO:0000256" key="11">
    <source>
        <dbReference type="ARBA" id="ARBA00022833"/>
    </source>
</evidence>
<comment type="similarity">
    <text evidence="19">In the C-terminal section; belongs to the GTP cyclohydrolase II family.</text>
</comment>
<dbReference type="PIRSF" id="PIRSF001259">
    <property type="entry name" value="RibA"/>
    <property type="match status" value="1"/>
</dbReference>
<dbReference type="EC" id="4.1.99.12" evidence="19"/>
<dbReference type="Pfam" id="PF00926">
    <property type="entry name" value="DHBP_synthase"/>
    <property type="match status" value="1"/>
</dbReference>
<feature type="binding site" evidence="19">
    <location>
        <position position="148"/>
    </location>
    <ligand>
        <name>Mg(2+)</name>
        <dbReference type="ChEBI" id="CHEBI:18420"/>
        <label>2</label>
    </ligand>
</feature>
<evidence type="ECO:0000256" key="2">
    <source>
        <dbReference type="ARBA" id="ARBA00001936"/>
    </source>
</evidence>
<feature type="binding site" evidence="19">
    <location>
        <position position="38"/>
    </location>
    <ligand>
        <name>D-ribulose 5-phosphate</name>
        <dbReference type="ChEBI" id="CHEBI:58121"/>
    </ligand>
</feature>
<feature type="site" description="Essential for DHBP synthase activity" evidence="19">
    <location>
        <position position="169"/>
    </location>
</feature>
<protein>
    <recommendedName>
        <fullName evidence="19">Riboflavin biosynthesis protein RibBA</fullName>
    </recommendedName>
    <domain>
        <recommendedName>
            <fullName evidence="19">3,4-dihydroxy-2-butanone 4-phosphate synthase</fullName>
            <shortName evidence="19">DHBP synthase</shortName>
            <ecNumber evidence="19">4.1.99.12</ecNumber>
        </recommendedName>
    </domain>
    <domain>
        <recommendedName>
            <fullName evidence="19">GTP cyclohydrolase-2</fullName>
            <ecNumber evidence="19">3.5.4.25</ecNumber>
        </recommendedName>
        <alternativeName>
            <fullName evidence="19">GTP cyclohydrolase II</fullName>
        </alternativeName>
    </domain>
</protein>
<dbReference type="PANTHER" id="PTHR21327:SF18">
    <property type="entry name" value="3,4-DIHYDROXY-2-BUTANONE 4-PHOSPHATE SYNTHASE"/>
    <property type="match status" value="1"/>
</dbReference>
<feature type="binding site" evidence="19">
    <location>
        <position position="34"/>
    </location>
    <ligand>
        <name>Mg(2+)</name>
        <dbReference type="ChEBI" id="CHEBI:18420"/>
        <label>1</label>
    </ligand>
</feature>
<keyword evidence="11 19" id="KW-0862">Zinc</keyword>
<dbReference type="NCBIfam" id="TIGR00506">
    <property type="entry name" value="ribB"/>
    <property type="match status" value="1"/>
</dbReference>
<sequence length="422" mass="46421">MTEEKQASFDTIEEAVKDLLAGRPIIVVDDEDRENEGDLVALADKSTPEVINFMISEARGLVCAPITAKRAEELDLPPMVKKNTDYHGTAFTVSVDHISTSTGISAYERSVSIKALIDPAARAEDFRRPGHIFPLIAKEGGVLRRAGHTEAAIDLALLCGASPAATICEIIKEDGTMARLPDLVLFKNKHGLKMITIEELIRYRNEKEQLVDRIVDVTIPTDFGVFRAVAYTNKVDDKEHVAFVKGEIKPDQPVLVRVHSECLTGDVFHSHRCDCGPQLAAAMNQINEAGSGVLLYMRQEGRGIGLINKLKAYALQEQGLDTVEANIKLGFAPDLREYGIGAQILRDLGITQMQLMTNNPRKIKGLEGYGIEVVDRVPIQMPANDSNRGYLRAKAAKMGHLLKLDELEQRAEEGKPASPQHL</sequence>
<dbReference type="GO" id="GO:0009231">
    <property type="term" value="P:riboflavin biosynthetic process"/>
    <property type="evidence" value="ECO:0007669"/>
    <property type="project" value="UniProtKB-UniRule"/>
</dbReference>
<keyword evidence="14 19" id="KW-0464">Manganese</keyword>
<dbReference type="EMBL" id="LYPA01000078">
    <property type="protein sequence ID" value="OBR62778.1"/>
    <property type="molecule type" value="Genomic_DNA"/>
</dbReference>
<dbReference type="SUPFAM" id="SSF55821">
    <property type="entry name" value="YrdC/RibB"/>
    <property type="match status" value="1"/>
</dbReference>
<dbReference type="OrthoDB" id="9793111at2"/>
<feature type="region of interest" description="GTP cyclohydrolase II" evidence="19">
    <location>
        <begin position="207"/>
        <end position="422"/>
    </location>
</feature>
<feature type="binding site" evidence="19">
    <location>
        <position position="322"/>
    </location>
    <ligand>
        <name>GTP</name>
        <dbReference type="ChEBI" id="CHEBI:37565"/>
    </ligand>
</feature>
<dbReference type="GO" id="GO:0005525">
    <property type="term" value="F:GTP binding"/>
    <property type="evidence" value="ECO:0007669"/>
    <property type="project" value="UniProtKB-KW"/>
</dbReference>
<dbReference type="GO" id="GO:0005829">
    <property type="term" value="C:cytosol"/>
    <property type="evidence" value="ECO:0007669"/>
    <property type="project" value="TreeGrafter"/>
</dbReference>
<keyword evidence="16 19" id="KW-0511">Multifunctional enzyme</keyword>
<evidence type="ECO:0000256" key="10">
    <source>
        <dbReference type="ARBA" id="ARBA00022801"/>
    </source>
</evidence>
<dbReference type="InterPro" id="IPR032677">
    <property type="entry name" value="GTP_cyclohydro_II"/>
</dbReference>
<dbReference type="GO" id="GO:0003935">
    <property type="term" value="F:GTP cyclohydrolase II activity"/>
    <property type="evidence" value="ECO:0007669"/>
    <property type="project" value="UniProtKB-UniRule"/>
</dbReference>
<evidence type="ECO:0000256" key="5">
    <source>
        <dbReference type="ARBA" id="ARBA00004904"/>
    </source>
</evidence>
<feature type="binding site" evidence="19">
    <location>
        <position position="278"/>
    </location>
    <ligand>
        <name>GTP</name>
        <dbReference type="ChEBI" id="CHEBI:37565"/>
    </ligand>
</feature>
<dbReference type="EC" id="3.5.4.25" evidence="19"/>
<evidence type="ECO:0000256" key="8">
    <source>
        <dbReference type="ARBA" id="ARBA00022723"/>
    </source>
</evidence>
<dbReference type="Proteomes" id="UP000092024">
    <property type="component" value="Unassembled WGS sequence"/>
</dbReference>
<feature type="domain" description="GTP cyclohydrolase II" evidence="20">
    <location>
        <begin position="213"/>
        <end position="378"/>
    </location>
</feature>
<dbReference type="InterPro" id="IPR000422">
    <property type="entry name" value="DHBP_synthase_RibB"/>
</dbReference>
<evidence type="ECO:0000259" key="20">
    <source>
        <dbReference type="Pfam" id="PF00925"/>
    </source>
</evidence>
<evidence type="ECO:0000256" key="15">
    <source>
        <dbReference type="ARBA" id="ARBA00023239"/>
    </source>
</evidence>
<evidence type="ECO:0000256" key="7">
    <source>
        <dbReference type="ARBA" id="ARBA00022619"/>
    </source>
</evidence>
<dbReference type="InterPro" id="IPR036144">
    <property type="entry name" value="RibA-like_sf"/>
</dbReference>
<feature type="binding site" evidence="19">
    <location>
        <position position="362"/>
    </location>
    <ligand>
        <name>GTP</name>
        <dbReference type="ChEBI" id="CHEBI:37565"/>
    </ligand>
</feature>
<dbReference type="RefSeq" id="WP_068686893.1">
    <property type="nucleotide sequence ID" value="NZ_LYPA01000078.1"/>
</dbReference>
<feature type="site" description="Essential for DHBP synthase activity" evidence="19">
    <location>
        <position position="131"/>
    </location>
</feature>
<comment type="catalytic activity">
    <reaction evidence="1 19">
        <text>D-ribulose 5-phosphate = (2S)-2-hydroxy-3-oxobutyl phosphate + formate + H(+)</text>
        <dbReference type="Rhea" id="RHEA:18457"/>
        <dbReference type="ChEBI" id="CHEBI:15378"/>
        <dbReference type="ChEBI" id="CHEBI:15740"/>
        <dbReference type="ChEBI" id="CHEBI:58121"/>
        <dbReference type="ChEBI" id="CHEBI:58830"/>
        <dbReference type="EC" id="4.1.99.12"/>
    </reaction>
</comment>
<dbReference type="GO" id="GO:0008270">
    <property type="term" value="F:zinc ion binding"/>
    <property type="evidence" value="ECO:0007669"/>
    <property type="project" value="UniProtKB-UniRule"/>
</dbReference>
<dbReference type="NCBIfam" id="TIGR00505">
    <property type="entry name" value="ribA"/>
    <property type="match status" value="1"/>
</dbReference>
<feature type="binding site" evidence="19">
    <location>
        <position position="262"/>
    </location>
    <ligand>
        <name>Zn(2+)</name>
        <dbReference type="ChEBI" id="CHEBI:29105"/>
        <note>catalytic</note>
    </ligand>
</feature>
<feature type="active site" description="Nucleophile; for GTP cyclohydrolase activity" evidence="19">
    <location>
        <position position="336"/>
    </location>
</feature>
<evidence type="ECO:0000256" key="6">
    <source>
        <dbReference type="ARBA" id="ARBA00005520"/>
    </source>
</evidence>
<keyword evidence="10 19" id="KW-0378">Hydrolase</keyword>
<evidence type="ECO:0000256" key="1">
    <source>
        <dbReference type="ARBA" id="ARBA00000141"/>
    </source>
</evidence>
<evidence type="ECO:0000256" key="18">
    <source>
        <dbReference type="ARBA" id="ARBA00049295"/>
    </source>
</evidence>
<evidence type="ECO:0000256" key="19">
    <source>
        <dbReference type="HAMAP-Rule" id="MF_01283"/>
    </source>
</evidence>
<comment type="cofactor">
    <cofactor evidence="19">
        <name>Mg(2+)</name>
        <dbReference type="ChEBI" id="CHEBI:18420"/>
    </cofactor>
    <cofactor evidence="19">
        <name>Mn(2+)</name>
        <dbReference type="ChEBI" id="CHEBI:29035"/>
    </cofactor>
    <text evidence="19">Binds 2 divalent metal cations per subunit. Magnesium or manganese.</text>
</comment>
<dbReference type="GO" id="GO:0030145">
    <property type="term" value="F:manganese ion binding"/>
    <property type="evidence" value="ECO:0007669"/>
    <property type="project" value="UniProtKB-UniRule"/>
</dbReference>
<evidence type="ECO:0000313" key="21">
    <source>
        <dbReference type="EMBL" id="OBR62778.1"/>
    </source>
</evidence>
<dbReference type="Pfam" id="PF00925">
    <property type="entry name" value="GTP_cyclohydro2"/>
    <property type="match status" value="1"/>
</dbReference>
<comment type="catalytic activity">
    <reaction evidence="18 19">
        <text>GTP + 4 H2O = 2,5-diamino-6-hydroxy-4-(5-phosphoribosylamino)-pyrimidine + formate + 2 phosphate + 3 H(+)</text>
        <dbReference type="Rhea" id="RHEA:23704"/>
        <dbReference type="ChEBI" id="CHEBI:15377"/>
        <dbReference type="ChEBI" id="CHEBI:15378"/>
        <dbReference type="ChEBI" id="CHEBI:15740"/>
        <dbReference type="ChEBI" id="CHEBI:37565"/>
        <dbReference type="ChEBI" id="CHEBI:43474"/>
        <dbReference type="ChEBI" id="CHEBI:58614"/>
        <dbReference type="EC" id="3.5.4.25"/>
    </reaction>
</comment>
<dbReference type="InterPro" id="IPR017945">
    <property type="entry name" value="DHBP_synth_RibB-like_a/b_dom"/>
</dbReference>
<dbReference type="InterPro" id="IPR000926">
    <property type="entry name" value="RibA"/>
</dbReference>
<evidence type="ECO:0000256" key="16">
    <source>
        <dbReference type="ARBA" id="ARBA00023268"/>
    </source>
</evidence>